<keyword evidence="2" id="KW-0812">Transmembrane</keyword>
<feature type="region of interest" description="Disordered" evidence="1">
    <location>
        <begin position="356"/>
        <end position="396"/>
    </location>
</feature>
<evidence type="ECO:0000313" key="4">
    <source>
        <dbReference type="EMBL" id="KAL0242356.1"/>
    </source>
</evidence>
<feature type="transmembrane region" description="Helical" evidence="2">
    <location>
        <begin position="168"/>
        <end position="189"/>
    </location>
</feature>
<comment type="caution">
    <text evidence="4">The sequence shown here is derived from an EMBL/GenBank/DDBJ whole genome shotgun (WGS) entry which is preliminary data.</text>
</comment>
<accession>A0ABR3BKP9</accession>
<feature type="transmembrane region" description="Helical" evidence="2">
    <location>
        <begin position="209"/>
        <end position="232"/>
    </location>
</feature>
<name>A0ABR3BKP9_9TREE</name>
<dbReference type="InterPro" id="IPR005330">
    <property type="entry name" value="MHYT_dom"/>
</dbReference>
<feature type="region of interest" description="Disordered" evidence="1">
    <location>
        <begin position="248"/>
        <end position="305"/>
    </location>
</feature>
<feature type="compositionally biased region" description="Polar residues" evidence="1">
    <location>
        <begin position="377"/>
        <end position="389"/>
    </location>
</feature>
<feature type="region of interest" description="Disordered" evidence="1">
    <location>
        <begin position="1"/>
        <end position="22"/>
    </location>
</feature>
<proteinExistence type="predicted"/>
<dbReference type="RefSeq" id="XP_066611738.1">
    <property type="nucleotide sequence ID" value="XM_066760434.1"/>
</dbReference>
<feature type="region of interest" description="Disordered" evidence="1">
    <location>
        <begin position="813"/>
        <end position="834"/>
    </location>
</feature>
<feature type="transmembrane region" description="Helical" evidence="2">
    <location>
        <begin position="612"/>
        <end position="636"/>
    </location>
</feature>
<evidence type="ECO:0000256" key="2">
    <source>
        <dbReference type="SAM" id="Phobius"/>
    </source>
</evidence>
<feature type="transmembrane region" description="Helical" evidence="2">
    <location>
        <begin position="136"/>
        <end position="156"/>
    </location>
</feature>
<feature type="compositionally biased region" description="Basic residues" evidence="1">
    <location>
        <begin position="822"/>
        <end position="834"/>
    </location>
</feature>
<dbReference type="PANTHER" id="PTHR35152">
    <property type="entry name" value="DOMAIN SIGNALLING PROTEIN, PUTATIVE (AFU_ORTHOLOGUE AFUA_5G11310)-RELATED"/>
    <property type="match status" value="1"/>
</dbReference>
<keyword evidence="2" id="KW-0472">Membrane</keyword>
<feature type="region of interest" description="Disordered" evidence="1">
    <location>
        <begin position="417"/>
        <end position="448"/>
    </location>
</feature>
<reference evidence="5" key="1">
    <citation type="submission" date="2015-01" db="EMBL/GenBank/DDBJ databases">
        <title>The Genome Sequence of Cryptococcus gattii MMRL2647.</title>
        <authorList>
            <consortium name="The Broad Institute Genomics Platform"/>
            <person name="Cuomo C."/>
            <person name="Litvintseva A."/>
            <person name="Chen Y."/>
            <person name="Heitman J."/>
            <person name="Sun S."/>
            <person name="Springer D."/>
            <person name="Dromer F."/>
            <person name="Young S."/>
            <person name="Zeng Q."/>
            <person name="Gargeya S."/>
            <person name="Abouelleil A."/>
            <person name="Alvarado L."/>
            <person name="Chapman S.B."/>
            <person name="Gainer-Dewar J."/>
            <person name="Goldberg J."/>
            <person name="Griggs A."/>
            <person name="Gujja S."/>
            <person name="Hansen M."/>
            <person name="Howarth C."/>
            <person name="Imamovic A."/>
            <person name="Larimer J."/>
            <person name="Murphy C."/>
            <person name="Naylor J."/>
            <person name="Pearson M."/>
            <person name="Priest M."/>
            <person name="Roberts A."/>
            <person name="Saif S."/>
            <person name="Shea T."/>
            <person name="Sykes S."/>
            <person name="Wortman J."/>
            <person name="Nusbaum C."/>
            <person name="Birren B."/>
        </authorList>
    </citation>
    <scope>NUCLEOTIDE SEQUENCE [LARGE SCALE GENOMIC DNA]</scope>
    <source>
        <strain evidence="5">IND107</strain>
    </source>
</reference>
<evidence type="ECO:0000256" key="1">
    <source>
        <dbReference type="SAM" id="MobiDB-lite"/>
    </source>
</evidence>
<feature type="compositionally biased region" description="Polar residues" evidence="1">
    <location>
        <begin position="475"/>
        <end position="486"/>
    </location>
</feature>
<reference evidence="4 5" key="2">
    <citation type="submission" date="2024-01" db="EMBL/GenBank/DDBJ databases">
        <title>Comparative genomics of Cryptococcus and Kwoniella reveals pathogenesis evolution and contrasting modes of karyotype evolution via chromosome fusion or intercentromeric recombination.</title>
        <authorList>
            <person name="Coelho M.A."/>
            <person name="David-Palma M."/>
            <person name="Shea T."/>
            <person name="Bowers K."/>
            <person name="Mcginley-Smith S."/>
            <person name="Mohammad A.W."/>
            <person name="Gnirke A."/>
            <person name="Yurkov A.M."/>
            <person name="Nowrousian M."/>
            <person name="Sun S."/>
            <person name="Cuomo C.A."/>
            <person name="Heitman J."/>
        </authorList>
    </citation>
    <scope>NUCLEOTIDE SEQUENCE [LARGE SCALE GENOMIC DNA]</scope>
    <source>
        <strain evidence="4 5">IND107</strain>
    </source>
</reference>
<feature type="compositionally biased region" description="Basic and acidic residues" evidence="1">
    <location>
        <begin position="255"/>
        <end position="272"/>
    </location>
</feature>
<keyword evidence="5" id="KW-1185">Reference proteome</keyword>
<evidence type="ECO:0000313" key="5">
    <source>
        <dbReference type="Proteomes" id="UP000054399"/>
    </source>
</evidence>
<dbReference type="PANTHER" id="PTHR35152:SF1">
    <property type="entry name" value="DOMAIN SIGNALLING PROTEIN, PUTATIVE (AFU_ORTHOLOGUE AFUA_5G11310)-RELATED"/>
    <property type="match status" value="1"/>
</dbReference>
<feature type="region of interest" description="Disordered" evidence="1">
    <location>
        <begin position="461"/>
        <end position="549"/>
    </location>
</feature>
<organism evidence="4 5">
    <name type="scientific">Cryptococcus tetragattii IND107</name>
    <dbReference type="NCBI Taxonomy" id="1296105"/>
    <lineage>
        <taxon>Eukaryota</taxon>
        <taxon>Fungi</taxon>
        <taxon>Dikarya</taxon>
        <taxon>Basidiomycota</taxon>
        <taxon>Agaricomycotina</taxon>
        <taxon>Tremellomycetes</taxon>
        <taxon>Tremellales</taxon>
        <taxon>Cryptococcaceae</taxon>
        <taxon>Cryptococcus</taxon>
        <taxon>Cryptococcus gattii species complex</taxon>
    </lineage>
</organism>
<feature type="compositionally biased region" description="Polar residues" evidence="1">
    <location>
        <begin position="1283"/>
        <end position="1305"/>
    </location>
</feature>
<feature type="transmembrane region" description="Helical" evidence="2">
    <location>
        <begin position="691"/>
        <end position="716"/>
    </location>
</feature>
<sequence length="1352" mass="148377">MINAPPCSSRHVHSPPPQRPRPFATRAWRRITNPLAHPVTLSALSALLPLAYATPVPPHLHHRARLRLRSRSPNSLHARPLSHPLIHLFSSLGESLARRNDVAGPILDVAYYSTSAEDYKLPAGYVILRTHFNGGFIVLAYIIAFIGSLCTVELLIRRTTNSGWRNQALLAAAGFCFGAVSTFAMHFVFNNALGLKHPLHPEYPASYLSYDAGFTILSLVVSCLAMTIAFFIMGTKLGDWKYGSRSKRRHKKRKDRDSRSQRERDEYREWKSSHKKRMQAGSKGPCSLPTRVGSHSTWSALDPETETSETSFRGKLFSLWYKPGWKDSTRSNEPENSEDKDLQELEFRLGKAAVEEELEKKTRDTLNGRMSRRASLPTAQSLSDFSSPSAEFRPVESSLPETTSIFTPNFSFPAQVPSLFPQTNTADTSQSITPNLESYSSDANPHPFSARHEWRRASLPTNILDTQPPKRPSYSGPSHSGLSRIQSLPEGDIDSPPSPTTFRRLHTSQKSDSSDEAKLSLSPEAHMHELQQEKSASSENARESESDRRAKLNEKKNFWGKVGAFLGFDIVTVGEVIKIFFTGITAGFGVVGMHYIGQASIIGIPYVAYKPAYVVGSVIIACGAVVIALYIMFIMLRPKLKHTWWSKILVALILAVAVCAMHFCGIMGTIYGWPAARSISKHSQLSGTNAAITGIVSALAFAACIACTVFFFLHSLHLRREQARRRRVVVASIMFDEKDRILVNSTDGMLPMCDIASLTGGVHGGASGRGSFIHSLSSESTVLGMDLSTGHEAFVSALKLSWMWRNPTTSQQNSLLSSQSHSRSHSHSQSHLHLHATQSQADSALASSLLDIRRGSMVTNNTSTTLTGSRSVPLSISKFLEKFSTSSGHLAMRLTGQINGITRLGVLYDQILTTGWVKLQNSSDTVSKGQLIFLVRRVSSAAEQFDLASRHYMFADPSAVASALHRTLSVPFDHIMPLLDDIRVFCDSTLHCTLHPGKLYAGVAVVQATPFDGLRILLEKDKRGQLPMREICAFGTSSTESGALCGTVEEIGEALSMLQGFNMLSIISRNVSSRTETDPLFSGRVSTLFSALERAIVPMLDEMLTAEDMEHILPRLTLHPVLVPLTPGGRPPSFSAKRSPYTPPYLIVFYANYDVAVNTFTDKWLPFNLFRAQNACVMSQKVQVGMRMERIWGENEQDGSATSTVTRRPSKVQFEFPSSGAQLAPGPTFDTNIFNGYSFPASDDNQNNQTNPPRYSSSSSSAAQISPLVTVNRKSSLAKRRFSSSGNESPAPSTDSGAGSAQGVNGSTGLGIGQSSVGVGRDALIKPMWPGVGVWDQDWLLHLLRAKLKAET</sequence>
<feature type="domain" description="MHYT" evidence="3">
    <location>
        <begin position="587"/>
        <end position="633"/>
    </location>
</feature>
<feature type="transmembrane region" description="Helical" evidence="2">
    <location>
        <begin position="648"/>
        <end position="671"/>
    </location>
</feature>
<dbReference type="Pfam" id="PF03707">
    <property type="entry name" value="MHYT"/>
    <property type="match status" value="1"/>
</dbReference>
<dbReference type="GeneID" id="91992840"/>
<feature type="region of interest" description="Disordered" evidence="1">
    <location>
        <begin position="1276"/>
        <end position="1309"/>
    </location>
</feature>
<feature type="transmembrane region" description="Helical" evidence="2">
    <location>
        <begin position="579"/>
        <end position="606"/>
    </location>
</feature>
<keyword evidence="2" id="KW-1133">Transmembrane helix</keyword>
<feature type="compositionally biased region" description="Polar residues" evidence="1">
    <location>
        <begin position="420"/>
        <end position="443"/>
    </location>
</feature>
<feature type="compositionally biased region" description="Polar residues" evidence="1">
    <location>
        <begin position="1243"/>
        <end position="1255"/>
    </location>
</feature>
<dbReference type="Proteomes" id="UP000054399">
    <property type="component" value="Unassembled WGS sequence"/>
</dbReference>
<evidence type="ECO:0000259" key="3">
    <source>
        <dbReference type="Pfam" id="PF03707"/>
    </source>
</evidence>
<gene>
    <name evidence="4" type="ORF">I308_105985</name>
</gene>
<protein>
    <recommendedName>
        <fullName evidence="3">MHYT domain-containing protein</fullName>
    </recommendedName>
</protein>
<dbReference type="EMBL" id="ATAM02000011">
    <property type="protein sequence ID" value="KAL0242356.1"/>
    <property type="molecule type" value="Genomic_DNA"/>
</dbReference>
<feature type="region of interest" description="Disordered" evidence="1">
    <location>
        <begin position="1235"/>
        <end position="1263"/>
    </location>
</feature>
<feature type="compositionally biased region" description="Basic and acidic residues" evidence="1">
    <location>
        <begin position="540"/>
        <end position="549"/>
    </location>
</feature>